<feature type="region of interest" description="Disordered" evidence="1">
    <location>
        <begin position="634"/>
        <end position="660"/>
    </location>
</feature>
<keyword evidence="3" id="KW-1185">Reference proteome</keyword>
<protein>
    <submittedName>
        <fullName evidence="2">Uncharacterized protein</fullName>
    </submittedName>
</protein>
<gene>
    <name evidence="2" type="ORF">P153DRAFT_424167</name>
</gene>
<dbReference type="RefSeq" id="XP_033521908.1">
    <property type="nucleotide sequence ID" value="XM_033672476.1"/>
</dbReference>
<sequence length="660" mass="72403">MSGTYRTPSPMRGVDHRPGKSMAASSDFLTLTNSPSMSPMTGLSEPSTPTRKRLQIGWHGLLSPQTPTVTDPRCASNDTVEAGNTKTAQDISNETQASNAVLMSGSTQQKIVPIPAPQLAIVPPKKKVKASATLTDAIASTSASTLAIVSAPSLTFSDATASPFNVALSPSDVLLELHSSEWQLQYPPGGSTHPSYPWPMMDPRLVFKSHFVPINDGLPDISQAPALFLPIGWKHVSWSGLLPVVFDPYRQGFKLTPVGPMPLTCEELQQGGLYRYVPGGDLHPEFGLLPELSAISDGSDAEFINFEGMDWELPWSAQDLTLALQADFEHAASSLKHNDSASPVYVSPPTTSWVEARDCPDNIIDIEDAWRWLMEKEQKSDKVFTPSPGKTWWGSGVGITSRLQKAPIPSLMSSTLANIMEDPIGYLGKQNGREFCPFKSVATPVHVDITLLRDTEFTLMEFLCYFPSHFAWRKGADRLANSGMTALNVVSTLDMTRGLPGDGTPSKTTIDKYMWSEPETPESKKRVKIVRSGTEMTTYTAEDWAYTTWETSDYPLLGLAHGLLELPTGVDAGPITALIHWCRSNGRYTAMLSDVPSLLQEANIEPLIEPGDTGCPDKDVVVRLAEPLKEDRRRVLRSMAEKKRQLEDGEGKKSRKRKFE</sequence>
<evidence type="ECO:0000313" key="3">
    <source>
        <dbReference type="Proteomes" id="UP000799771"/>
    </source>
</evidence>
<dbReference type="EMBL" id="ML977510">
    <property type="protein sequence ID" value="KAF2127519.1"/>
    <property type="molecule type" value="Genomic_DNA"/>
</dbReference>
<dbReference type="Proteomes" id="UP000799771">
    <property type="component" value="Unassembled WGS sequence"/>
</dbReference>
<dbReference type="OrthoDB" id="3751150at2759"/>
<evidence type="ECO:0000256" key="1">
    <source>
        <dbReference type="SAM" id="MobiDB-lite"/>
    </source>
</evidence>
<feature type="region of interest" description="Disordered" evidence="1">
    <location>
        <begin position="1"/>
        <end position="22"/>
    </location>
</feature>
<name>A0A6A6A6K6_9PLEO</name>
<feature type="compositionally biased region" description="Basic and acidic residues" evidence="1">
    <location>
        <begin position="634"/>
        <end position="652"/>
    </location>
</feature>
<evidence type="ECO:0000313" key="2">
    <source>
        <dbReference type="EMBL" id="KAF2127519.1"/>
    </source>
</evidence>
<dbReference type="GeneID" id="54412908"/>
<dbReference type="AlphaFoldDB" id="A0A6A6A6K6"/>
<organism evidence="2 3">
    <name type="scientific">Dothidotthia symphoricarpi CBS 119687</name>
    <dbReference type="NCBI Taxonomy" id="1392245"/>
    <lineage>
        <taxon>Eukaryota</taxon>
        <taxon>Fungi</taxon>
        <taxon>Dikarya</taxon>
        <taxon>Ascomycota</taxon>
        <taxon>Pezizomycotina</taxon>
        <taxon>Dothideomycetes</taxon>
        <taxon>Pleosporomycetidae</taxon>
        <taxon>Pleosporales</taxon>
        <taxon>Dothidotthiaceae</taxon>
        <taxon>Dothidotthia</taxon>
    </lineage>
</organism>
<proteinExistence type="predicted"/>
<feature type="region of interest" description="Disordered" evidence="1">
    <location>
        <begin position="31"/>
        <end position="50"/>
    </location>
</feature>
<accession>A0A6A6A6K6</accession>
<feature type="compositionally biased region" description="Polar residues" evidence="1">
    <location>
        <begin position="31"/>
        <end position="49"/>
    </location>
</feature>
<reference evidence="2" key="1">
    <citation type="journal article" date="2020" name="Stud. Mycol.">
        <title>101 Dothideomycetes genomes: a test case for predicting lifestyles and emergence of pathogens.</title>
        <authorList>
            <person name="Haridas S."/>
            <person name="Albert R."/>
            <person name="Binder M."/>
            <person name="Bloem J."/>
            <person name="Labutti K."/>
            <person name="Salamov A."/>
            <person name="Andreopoulos B."/>
            <person name="Baker S."/>
            <person name="Barry K."/>
            <person name="Bills G."/>
            <person name="Bluhm B."/>
            <person name="Cannon C."/>
            <person name="Castanera R."/>
            <person name="Culley D."/>
            <person name="Daum C."/>
            <person name="Ezra D."/>
            <person name="Gonzalez J."/>
            <person name="Henrissat B."/>
            <person name="Kuo A."/>
            <person name="Liang C."/>
            <person name="Lipzen A."/>
            <person name="Lutzoni F."/>
            <person name="Magnuson J."/>
            <person name="Mondo S."/>
            <person name="Nolan M."/>
            <person name="Ohm R."/>
            <person name="Pangilinan J."/>
            <person name="Park H.-J."/>
            <person name="Ramirez L."/>
            <person name="Alfaro M."/>
            <person name="Sun H."/>
            <person name="Tritt A."/>
            <person name="Yoshinaga Y."/>
            <person name="Zwiers L.-H."/>
            <person name="Turgeon B."/>
            <person name="Goodwin S."/>
            <person name="Spatafora J."/>
            <person name="Crous P."/>
            <person name="Grigoriev I."/>
        </authorList>
    </citation>
    <scope>NUCLEOTIDE SEQUENCE</scope>
    <source>
        <strain evidence="2">CBS 119687</strain>
    </source>
</reference>